<dbReference type="InterPro" id="IPR036282">
    <property type="entry name" value="Glutathione-S-Trfase_C_sf"/>
</dbReference>
<keyword evidence="8" id="KW-0560">Oxidoreductase</keyword>
<keyword evidence="15" id="KW-0808">Transferase</keyword>
<dbReference type="SUPFAM" id="SSF47616">
    <property type="entry name" value="GST C-terminal domain-like"/>
    <property type="match status" value="1"/>
</dbReference>
<name>A0A166V990_9HYPO</name>
<comment type="subcellular location">
    <subcellularLocation>
        <location evidence="2">Membrane</location>
        <topology evidence="2">Single-pass membrane protein</topology>
    </subcellularLocation>
</comment>
<dbReference type="GO" id="GO:0005506">
    <property type="term" value="F:iron ion binding"/>
    <property type="evidence" value="ECO:0007669"/>
    <property type="project" value="InterPro"/>
</dbReference>
<comment type="caution">
    <text evidence="15">The sequence shown here is derived from an EMBL/GenBank/DDBJ whole genome shotgun (WGS) entry which is preliminary data.</text>
</comment>
<feature type="domain" description="GST C-terminal" evidence="14">
    <location>
        <begin position="662"/>
        <end position="794"/>
    </location>
</feature>
<keyword evidence="9 11" id="KW-0408">Iron</keyword>
<feature type="domain" description="GST N-terminal" evidence="13">
    <location>
        <begin position="575"/>
        <end position="656"/>
    </location>
</feature>
<dbReference type="Pfam" id="PF02798">
    <property type="entry name" value="GST_N"/>
    <property type="match status" value="1"/>
</dbReference>
<evidence type="ECO:0000313" key="16">
    <source>
        <dbReference type="Proteomes" id="UP000078544"/>
    </source>
</evidence>
<dbReference type="GO" id="GO:0004497">
    <property type="term" value="F:monooxygenase activity"/>
    <property type="evidence" value="ECO:0007669"/>
    <property type="project" value="UniProtKB-KW"/>
</dbReference>
<dbReference type="Gene3D" id="1.10.630.10">
    <property type="entry name" value="Cytochrome P450"/>
    <property type="match status" value="1"/>
</dbReference>
<dbReference type="PRINTS" id="PR00465">
    <property type="entry name" value="EP450IV"/>
</dbReference>
<dbReference type="SFLD" id="SFLDG00358">
    <property type="entry name" value="Main_(cytGST)"/>
    <property type="match status" value="1"/>
</dbReference>
<dbReference type="InterPro" id="IPR004045">
    <property type="entry name" value="Glutathione_S-Trfase_N"/>
</dbReference>
<proteinExistence type="inferred from homology"/>
<keyword evidence="12" id="KW-1133">Transmembrane helix</keyword>
<dbReference type="InterPro" id="IPR004046">
    <property type="entry name" value="GST_C"/>
</dbReference>
<dbReference type="CDD" id="cd03048">
    <property type="entry name" value="GST_N_Ure2p_like"/>
    <property type="match status" value="1"/>
</dbReference>
<organism evidence="15 16">
    <name type="scientific">Moelleriella libera RCEF 2490</name>
    <dbReference type="NCBI Taxonomy" id="1081109"/>
    <lineage>
        <taxon>Eukaryota</taxon>
        <taxon>Fungi</taxon>
        <taxon>Dikarya</taxon>
        <taxon>Ascomycota</taxon>
        <taxon>Pezizomycotina</taxon>
        <taxon>Sordariomycetes</taxon>
        <taxon>Hypocreomycetidae</taxon>
        <taxon>Hypocreales</taxon>
        <taxon>Clavicipitaceae</taxon>
        <taxon>Moelleriella</taxon>
    </lineage>
</organism>
<reference evidence="15 16" key="1">
    <citation type="journal article" date="2016" name="Genome Biol. Evol.">
        <title>Divergent and convergent evolution of fungal pathogenicity.</title>
        <authorList>
            <person name="Shang Y."/>
            <person name="Xiao G."/>
            <person name="Zheng P."/>
            <person name="Cen K."/>
            <person name="Zhan S."/>
            <person name="Wang C."/>
        </authorList>
    </citation>
    <scope>NUCLEOTIDE SEQUENCE [LARGE SCALE GENOMIC DNA]</scope>
    <source>
        <strain evidence="15 16">RCEF 2490</strain>
    </source>
</reference>
<dbReference type="OrthoDB" id="1844152at2759"/>
<dbReference type="SUPFAM" id="SSF48264">
    <property type="entry name" value="Cytochrome P450"/>
    <property type="match status" value="1"/>
</dbReference>
<dbReference type="InterPro" id="IPR036396">
    <property type="entry name" value="Cyt_P450_sf"/>
</dbReference>
<dbReference type="EMBL" id="AZGY01000001">
    <property type="protein sequence ID" value="OAA33413.1"/>
    <property type="molecule type" value="Genomic_DNA"/>
</dbReference>
<evidence type="ECO:0000256" key="12">
    <source>
        <dbReference type="SAM" id="Phobius"/>
    </source>
</evidence>
<dbReference type="SFLD" id="SFLDS00019">
    <property type="entry name" value="Glutathione_Transferase_(cytos"/>
    <property type="match status" value="1"/>
</dbReference>
<keyword evidence="16" id="KW-1185">Reference proteome</keyword>
<evidence type="ECO:0000256" key="11">
    <source>
        <dbReference type="PIRSR" id="PIRSR602403-1"/>
    </source>
</evidence>
<accession>A0A166V990</accession>
<feature type="binding site" description="axial binding residue" evidence="11">
    <location>
        <position position="468"/>
    </location>
    <ligand>
        <name>heme</name>
        <dbReference type="ChEBI" id="CHEBI:30413"/>
    </ligand>
    <ligandPart>
        <name>Fe</name>
        <dbReference type="ChEBI" id="CHEBI:18248"/>
    </ligandPart>
</feature>
<keyword evidence="12" id="KW-0812">Transmembrane</keyword>
<dbReference type="GO" id="GO:0016705">
    <property type="term" value="F:oxidoreductase activity, acting on paired donors, with incorporation or reduction of molecular oxygen"/>
    <property type="evidence" value="ECO:0007669"/>
    <property type="project" value="InterPro"/>
</dbReference>
<dbReference type="PROSITE" id="PS50404">
    <property type="entry name" value="GST_NTER"/>
    <property type="match status" value="1"/>
</dbReference>
<comment type="cofactor">
    <cofactor evidence="1 11">
        <name>heme</name>
        <dbReference type="ChEBI" id="CHEBI:30413"/>
    </cofactor>
</comment>
<protein>
    <submittedName>
        <fullName evidence="15">Glutathione S-transferase protein</fullName>
    </submittedName>
</protein>
<evidence type="ECO:0000256" key="3">
    <source>
        <dbReference type="ARBA" id="ARBA00005179"/>
    </source>
</evidence>
<evidence type="ECO:0000256" key="9">
    <source>
        <dbReference type="ARBA" id="ARBA00023004"/>
    </source>
</evidence>
<evidence type="ECO:0000256" key="6">
    <source>
        <dbReference type="ARBA" id="ARBA00022617"/>
    </source>
</evidence>
<evidence type="ECO:0000259" key="13">
    <source>
        <dbReference type="PROSITE" id="PS50404"/>
    </source>
</evidence>
<dbReference type="AlphaFoldDB" id="A0A166V990"/>
<dbReference type="PROSITE" id="PS50405">
    <property type="entry name" value="GST_CTER"/>
    <property type="match status" value="1"/>
</dbReference>
<dbReference type="InterPro" id="IPR002403">
    <property type="entry name" value="Cyt_P450_E_grp-IV"/>
</dbReference>
<keyword evidence="6 11" id="KW-0349">Heme</keyword>
<dbReference type="GO" id="GO:0020037">
    <property type="term" value="F:heme binding"/>
    <property type="evidence" value="ECO:0007669"/>
    <property type="project" value="InterPro"/>
</dbReference>
<evidence type="ECO:0000259" key="14">
    <source>
        <dbReference type="PROSITE" id="PS50405"/>
    </source>
</evidence>
<sequence>MDVSRLLAMTACGNIARLSYCILFSAFVYCVIDAFLTRRSVKKRPGLPLVGNFTSLVPSFVLNLQYVWKATQLAESGYYKYPGQTFQLMRAEGPVVVLPHSLLEELSRLPSDVAEATAALERDLVGSVTGADLVLENRSHQAIVQRKLTPRLPQLLRRMEAAAIASFATSFPDSEEWTVFKPYMALRDISARLSAEVIVGPPFCNDPKWLHAAVMYTEYLFQTVVVLRCFPTWTRPVLACLLPSYWRGRKLLRGAQDLLRPKISHLSHASTAGTWQPHQDKPGDFNVLAWLCGRARGNNREPDTVGHLSLLVALAAVHTTLLRMVNVLYDVTAAGSGLLDELSNEIARVARSGWHDISNPYDALDRLDSVLRESQRMSPPMTMGMKRLFKKPYTFQDGTRVDAGTYACMAVYAIENDPSRTCDPDRFDGLRAYRAARDESATTSAADEHLFSSPSPDFLSFGHGKTACPGRFFASVVVKMQCGRLLWVDECVHLEVHDAIGPRLDWPANRIDVARYGAQVLQDFAPPPPTSAAREHFAPSCPRHLCVHLLYGSVRRPKALVVQQERGAEDRKAHVLPRVLGLTCDRSVAQAVLMLEELDLNYEIKSFRFDDVKKPPFTDVNPNGRTPAIEDPNTGLTLWESGAILQYLVEQYDVGKRLAYTSLKEKHVCNQWLQFQMSGQGPYFGQCGWFTHLHPERVQSAVDRYANEIRHVLGVLEVALSARPASSQWLVGDKMTYADMAFVPWNFRLSEVLLKPWDEVWEGLPHVRAWHEKMVDLPSWKRAMSIRARLMDEQGLQWNGVPKGIDTFTEYEKKIAAGDDATAAI</sequence>
<comment type="similarity">
    <text evidence="4">Belongs to the GST superfamily.</text>
</comment>
<dbReference type="GO" id="GO:0016020">
    <property type="term" value="C:membrane"/>
    <property type="evidence" value="ECO:0007669"/>
    <property type="project" value="UniProtKB-SubCell"/>
</dbReference>
<evidence type="ECO:0000256" key="2">
    <source>
        <dbReference type="ARBA" id="ARBA00004167"/>
    </source>
</evidence>
<feature type="transmembrane region" description="Helical" evidence="12">
    <location>
        <begin position="15"/>
        <end position="37"/>
    </location>
</feature>
<dbReference type="InterPro" id="IPR036249">
    <property type="entry name" value="Thioredoxin-like_sf"/>
</dbReference>
<evidence type="ECO:0000256" key="10">
    <source>
        <dbReference type="ARBA" id="ARBA00023033"/>
    </source>
</evidence>
<dbReference type="CDD" id="cd11041">
    <property type="entry name" value="CYP503A1-like"/>
    <property type="match status" value="1"/>
</dbReference>
<dbReference type="Gene3D" id="3.40.30.10">
    <property type="entry name" value="Glutaredoxin"/>
    <property type="match status" value="1"/>
</dbReference>
<gene>
    <name evidence="15" type="ORF">AAL_00878</name>
</gene>
<evidence type="ECO:0000313" key="15">
    <source>
        <dbReference type="EMBL" id="OAA33413.1"/>
    </source>
</evidence>
<keyword evidence="12" id="KW-0472">Membrane</keyword>
<dbReference type="GO" id="GO:0016740">
    <property type="term" value="F:transferase activity"/>
    <property type="evidence" value="ECO:0007669"/>
    <property type="project" value="UniProtKB-KW"/>
</dbReference>
<evidence type="ECO:0000256" key="4">
    <source>
        <dbReference type="ARBA" id="ARBA00007409"/>
    </source>
</evidence>
<evidence type="ECO:0000256" key="8">
    <source>
        <dbReference type="ARBA" id="ARBA00023002"/>
    </source>
</evidence>
<dbReference type="PROSITE" id="PS00086">
    <property type="entry name" value="CYTOCHROME_P450"/>
    <property type="match status" value="1"/>
</dbReference>
<dbReference type="PANTHER" id="PTHR46206:SF6">
    <property type="entry name" value="CYTOCHROME P450 MONOOXYGENASE AN1598-RELATED"/>
    <property type="match status" value="1"/>
</dbReference>
<dbReference type="STRING" id="1081109.A0A166V990"/>
<dbReference type="Pfam" id="PF00067">
    <property type="entry name" value="p450"/>
    <property type="match status" value="1"/>
</dbReference>
<dbReference type="PANTHER" id="PTHR46206">
    <property type="entry name" value="CYTOCHROME P450"/>
    <property type="match status" value="1"/>
</dbReference>
<keyword evidence="7 11" id="KW-0479">Metal-binding</keyword>
<dbReference type="Gene3D" id="1.20.1050.10">
    <property type="match status" value="1"/>
</dbReference>
<evidence type="ECO:0000256" key="1">
    <source>
        <dbReference type="ARBA" id="ARBA00001971"/>
    </source>
</evidence>
<dbReference type="Pfam" id="PF00043">
    <property type="entry name" value="GST_C"/>
    <property type="match status" value="1"/>
</dbReference>
<dbReference type="InterPro" id="IPR001128">
    <property type="entry name" value="Cyt_P450"/>
</dbReference>
<keyword evidence="10" id="KW-0503">Monooxygenase</keyword>
<dbReference type="InterPro" id="IPR010987">
    <property type="entry name" value="Glutathione-S-Trfase_C-like"/>
</dbReference>
<evidence type="ECO:0000256" key="5">
    <source>
        <dbReference type="ARBA" id="ARBA00010617"/>
    </source>
</evidence>
<dbReference type="InterPro" id="IPR040079">
    <property type="entry name" value="Glutathione_S-Trfase"/>
</dbReference>
<dbReference type="Proteomes" id="UP000078544">
    <property type="component" value="Unassembled WGS sequence"/>
</dbReference>
<evidence type="ECO:0000256" key="7">
    <source>
        <dbReference type="ARBA" id="ARBA00022723"/>
    </source>
</evidence>
<dbReference type="SUPFAM" id="SSF52833">
    <property type="entry name" value="Thioredoxin-like"/>
    <property type="match status" value="1"/>
</dbReference>
<comment type="similarity">
    <text evidence="5">Belongs to the cytochrome P450 family.</text>
</comment>
<dbReference type="InterPro" id="IPR017972">
    <property type="entry name" value="Cyt_P450_CS"/>
</dbReference>
<comment type="pathway">
    <text evidence="3">Secondary metabolite biosynthesis.</text>
</comment>